<evidence type="ECO:0008006" key="3">
    <source>
        <dbReference type="Google" id="ProtNLM"/>
    </source>
</evidence>
<evidence type="ECO:0000313" key="2">
    <source>
        <dbReference type="Proteomes" id="UP000187203"/>
    </source>
</evidence>
<accession>A0A1R3KS34</accession>
<name>A0A1R3KS34_9ROSI</name>
<dbReference type="Proteomes" id="UP000187203">
    <property type="component" value="Unassembled WGS sequence"/>
</dbReference>
<dbReference type="EMBL" id="AWUE01012137">
    <property type="protein sequence ID" value="OMP09874.1"/>
    <property type="molecule type" value="Genomic_DNA"/>
</dbReference>
<sequence length="215" mass="24682">MFFLLLNSLTGEYHFPRQPYKYPYHPSVNKAGFGYDSTTKDFKIIMFNHGNEVQVFSLRNNRWTKSAIEEPPLIHSLSDKGEELILNVPNNKDMKLMGLGVLDGCLTAAYCEGKRQDDFGNYCEYFGIWMMKGDGVAQSWTKLIHLDYHDHIYCIFPICYTKKGRVLLLHVNGDELLFNLQDGSYRKLSFQDSPLCPPAKYVITGFDTLISPNSI</sequence>
<dbReference type="AlphaFoldDB" id="A0A1R3KS34"/>
<organism evidence="1 2">
    <name type="scientific">Corchorus olitorius</name>
    <dbReference type="NCBI Taxonomy" id="93759"/>
    <lineage>
        <taxon>Eukaryota</taxon>
        <taxon>Viridiplantae</taxon>
        <taxon>Streptophyta</taxon>
        <taxon>Embryophyta</taxon>
        <taxon>Tracheophyta</taxon>
        <taxon>Spermatophyta</taxon>
        <taxon>Magnoliopsida</taxon>
        <taxon>eudicotyledons</taxon>
        <taxon>Gunneridae</taxon>
        <taxon>Pentapetalae</taxon>
        <taxon>rosids</taxon>
        <taxon>malvids</taxon>
        <taxon>Malvales</taxon>
        <taxon>Malvaceae</taxon>
        <taxon>Grewioideae</taxon>
        <taxon>Apeibeae</taxon>
        <taxon>Corchorus</taxon>
    </lineage>
</organism>
<reference evidence="2" key="1">
    <citation type="submission" date="2013-09" db="EMBL/GenBank/DDBJ databases">
        <title>Corchorus olitorius genome sequencing.</title>
        <authorList>
            <person name="Alam M."/>
            <person name="Haque M.S."/>
            <person name="Islam M.S."/>
            <person name="Emdad E.M."/>
            <person name="Islam M.M."/>
            <person name="Ahmed B."/>
            <person name="Halim A."/>
            <person name="Hossen Q.M.M."/>
            <person name="Hossain M.Z."/>
            <person name="Ahmed R."/>
            <person name="Khan M.M."/>
            <person name="Islam R."/>
            <person name="Rashid M.M."/>
            <person name="Khan S.A."/>
            <person name="Rahman M.S."/>
            <person name="Alam M."/>
            <person name="Yahiya A.S."/>
            <person name="Khan M.S."/>
            <person name="Azam M.S."/>
            <person name="Haque T."/>
            <person name="Lashkar M.Z.H."/>
            <person name="Akhand A.I."/>
            <person name="Morshed G."/>
            <person name="Roy S."/>
            <person name="Uddin K.S."/>
            <person name="Rabeya T."/>
            <person name="Hossain A.S."/>
            <person name="Chowdhury A."/>
            <person name="Snigdha A.R."/>
            <person name="Mortoza M.S."/>
            <person name="Matin S.A."/>
            <person name="Hoque S.M.E."/>
            <person name="Islam M.K."/>
            <person name="Roy D.K."/>
            <person name="Haider R."/>
            <person name="Moosa M.M."/>
            <person name="Elias S.M."/>
            <person name="Hasan A.M."/>
            <person name="Jahan S."/>
            <person name="Shafiuddin M."/>
            <person name="Mahmood N."/>
            <person name="Shommy N.S."/>
        </authorList>
    </citation>
    <scope>NUCLEOTIDE SEQUENCE [LARGE SCALE GENOMIC DNA]</scope>
    <source>
        <strain evidence="2">cv. O-4</strain>
    </source>
</reference>
<protein>
    <recommendedName>
        <fullName evidence="3">F-box associated domain-containing protein</fullName>
    </recommendedName>
</protein>
<comment type="caution">
    <text evidence="1">The sequence shown here is derived from an EMBL/GenBank/DDBJ whole genome shotgun (WGS) entry which is preliminary data.</text>
</comment>
<keyword evidence="2" id="KW-1185">Reference proteome</keyword>
<evidence type="ECO:0000313" key="1">
    <source>
        <dbReference type="EMBL" id="OMP09874.1"/>
    </source>
</evidence>
<gene>
    <name evidence="1" type="ORF">COLO4_05057</name>
</gene>
<proteinExistence type="predicted"/>